<evidence type="ECO:0000313" key="1">
    <source>
        <dbReference type="EMBL" id="MBA3926580.1"/>
    </source>
</evidence>
<sequence length="78" mass="9159">MEKSIDVVFLKEVLFTAKLSAERSVIYMQDKIAEYGNDTHLQEFFTLQLEDREAFLNKINEKIAEIDNIKFNIMGEQL</sequence>
<organism evidence="1 2">
    <name type="scientific">Listeria rustica</name>
    <dbReference type="NCBI Taxonomy" id="2713503"/>
    <lineage>
        <taxon>Bacteria</taxon>
        <taxon>Bacillati</taxon>
        <taxon>Bacillota</taxon>
        <taxon>Bacilli</taxon>
        <taxon>Bacillales</taxon>
        <taxon>Listeriaceae</taxon>
        <taxon>Listeria</taxon>
    </lineage>
</organism>
<dbReference type="EMBL" id="JABJVM010000008">
    <property type="protein sequence ID" value="MBA3926580.1"/>
    <property type="molecule type" value="Genomic_DNA"/>
</dbReference>
<dbReference type="AlphaFoldDB" id="A0A7W1YGA8"/>
<keyword evidence="2" id="KW-1185">Reference proteome</keyword>
<accession>A0A7W1YGA8</accession>
<dbReference type="Proteomes" id="UP000548787">
    <property type="component" value="Unassembled WGS sequence"/>
</dbReference>
<name>A0A7W1YGA8_9LIST</name>
<comment type="caution">
    <text evidence="1">The sequence shown here is derived from an EMBL/GenBank/DDBJ whole genome shotgun (WGS) entry which is preliminary data.</text>
</comment>
<protein>
    <submittedName>
        <fullName evidence="1">Uncharacterized protein</fullName>
    </submittedName>
</protein>
<dbReference type="RefSeq" id="WP_181676734.1">
    <property type="nucleotide sequence ID" value="NZ_JABJVM010000008.1"/>
</dbReference>
<evidence type="ECO:0000313" key="2">
    <source>
        <dbReference type="Proteomes" id="UP000548787"/>
    </source>
</evidence>
<proteinExistence type="predicted"/>
<gene>
    <name evidence="1" type="ORF">HPK16_09515</name>
</gene>
<reference evidence="1 2" key="1">
    <citation type="submission" date="2020-08" db="EMBL/GenBank/DDBJ databases">
        <title>Listeria ohnekaius sp. nov. and Listeria portnoyii sp. nov. isolated from non-agricultural and natural environments.</title>
        <authorList>
            <person name="Weller D."/>
            <person name="Belias A.M."/>
            <person name="Liao J."/>
            <person name="Guo S."/>
            <person name="Orsi R.H."/>
            <person name="Wiedmann M."/>
        </authorList>
    </citation>
    <scope>NUCLEOTIDE SEQUENCE [LARGE SCALE GENOMIC DNA]</scope>
    <source>
        <strain evidence="1 2">FSL W9-0585</strain>
    </source>
</reference>